<dbReference type="Proteomes" id="UP000539175">
    <property type="component" value="Unassembled WGS sequence"/>
</dbReference>
<comment type="caution">
    <text evidence="2">The sequence shown here is derived from an EMBL/GenBank/DDBJ whole genome shotgun (WGS) entry which is preliminary data.</text>
</comment>
<feature type="compositionally biased region" description="Low complexity" evidence="1">
    <location>
        <begin position="166"/>
        <end position="181"/>
    </location>
</feature>
<dbReference type="Gene3D" id="1.20.5.340">
    <property type="match status" value="1"/>
</dbReference>
<evidence type="ECO:0000313" key="2">
    <source>
        <dbReference type="EMBL" id="MBB6253015.1"/>
    </source>
</evidence>
<proteinExistence type="predicted"/>
<keyword evidence="3" id="KW-1185">Reference proteome</keyword>
<dbReference type="EMBL" id="JACIIZ010000010">
    <property type="protein sequence ID" value="MBB6253015.1"/>
    <property type="molecule type" value="Genomic_DNA"/>
</dbReference>
<gene>
    <name evidence="2" type="ORF">FHS74_003584</name>
</gene>
<dbReference type="RefSeq" id="WP_184803011.1">
    <property type="nucleotide sequence ID" value="NZ_JACIIZ010000010.1"/>
</dbReference>
<name>A0A7X0B1L2_9PROT</name>
<dbReference type="CDD" id="cd22641">
    <property type="entry name" value="C24-like"/>
    <property type="match status" value="1"/>
</dbReference>
<evidence type="ECO:0000256" key="1">
    <source>
        <dbReference type="SAM" id="MobiDB-lite"/>
    </source>
</evidence>
<reference evidence="2 3" key="1">
    <citation type="submission" date="2020-08" db="EMBL/GenBank/DDBJ databases">
        <title>Genomic Encyclopedia of Type Strains, Phase IV (KMG-IV): sequencing the most valuable type-strain genomes for metagenomic binning, comparative biology and taxonomic classification.</title>
        <authorList>
            <person name="Goeker M."/>
        </authorList>
    </citation>
    <scope>NUCLEOTIDE SEQUENCE [LARGE SCALE GENOMIC DNA]</scope>
    <source>
        <strain evidence="2 3">DSM 22198</strain>
    </source>
</reference>
<evidence type="ECO:0000313" key="3">
    <source>
        <dbReference type="Proteomes" id="UP000539175"/>
    </source>
</evidence>
<accession>A0A7X0B1L2</accession>
<feature type="region of interest" description="Disordered" evidence="1">
    <location>
        <begin position="165"/>
        <end position="189"/>
    </location>
</feature>
<dbReference type="SUPFAM" id="SSF88874">
    <property type="entry name" value="Receptor-binding domain of short tail fibre protein gp12"/>
    <property type="match status" value="1"/>
</dbReference>
<sequence>MPLESASYVTGLDAANPYPTDPTAQGDDHIRMLKAVLLATFPKLSGALNVSQDDLNGLPASITALNSSVSSVTSTVTTLGTTVAALSPQVATLGTTLATLGTTVAGLGTDVTTLKAARIPSGSILMWAGSSIPTGWVLCDGSNGTPDLRGRFILGGSTADIGKTGGASTATTGSAGQHSHSGGTGGTALTVDQIPSHSHGFHTGTGEQTLQSGFAANAQNGPAFQNLTTDAAGGGKAHTHTIPEDGAHTHTVSVLPPYYTLVYIMKT</sequence>
<protein>
    <submittedName>
        <fullName evidence="2">Microcystin-dependent protein</fullName>
    </submittedName>
</protein>
<dbReference type="InterPro" id="IPR037053">
    <property type="entry name" value="Phage_tail_collar_dom_sf"/>
</dbReference>
<dbReference type="AlphaFoldDB" id="A0A7X0B1L2"/>
<organism evidence="2 3">
    <name type="scientific">Nitrospirillum iridis</name>
    <dbReference type="NCBI Taxonomy" id="765888"/>
    <lineage>
        <taxon>Bacteria</taxon>
        <taxon>Pseudomonadati</taxon>
        <taxon>Pseudomonadota</taxon>
        <taxon>Alphaproteobacteria</taxon>
        <taxon>Rhodospirillales</taxon>
        <taxon>Azospirillaceae</taxon>
        <taxon>Nitrospirillum</taxon>
    </lineage>
</organism>
<dbReference type="Gene3D" id="3.90.1340.10">
    <property type="entry name" value="Phage tail collar domain"/>
    <property type="match status" value="1"/>
</dbReference>